<organism evidence="3 4">
    <name type="scientific">Plakobranchus ocellatus</name>
    <dbReference type="NCBI Taxonomy" id="259542"/>
    <lineage>
        <taxon>Eukaryota</taxon>
        <taxon>Metazoa</taxon>
        <taxon>Spiralia</taxon>
        <taxon>Lophotrochozoa</taxon>
        <taxon>Mollusca</taxon>
        <taxon>Gastropoda</taxon>
        <taxon>Heterobranchia</taxon>
        <taxon>Euthyneura</taxon>
        <taxon>Panpulmonata</taxon>
        <taxon>Sacoglossa</taxon>
        <taxon>Placobranchoidea</taxon>
        <taxon>Plakobranchidae</taxon>
        <taxon>Plakobranchus</taxon>
    </lineage>
</organism>
<protein>
    <submittedName>
        <fullName evidence="3">Uncharacterized protein</fullName>
    </submittedName>
</protein>
<feature type="compositionally biased region" description="Acidic residues" evidence="1">
    <location>
        <begin position="83"/>
        <end position="103"/>
    </location>
</feature>
<reference evidence="3 4" key="1">
    <citation type="journal article" date="2021" name="Elife">
        <title>Chloroplast acquisition without the gene transfer in kleptoplastic sea slugs, Plakobranchus ocellatus.</title>
        <authorList>
            <person name="Maeda T."/>
            <person name="Takahashi S."/>
            <person name="Yoshida T."/>
            <person name="Shimamura S."/>
            <person name="Takaki Y."/>
            <person name="Nagai Y."/>
            <person name="Toyoda A."/>
            <person name="Suzuki Y."/>
            <person name="Arimoto A."/>
            <person name="Ishii H."/>
            <person name="Satoh N."/>
            <person name="Nishiyama T."/>
            <person name="Hasebe M."/>
            <person name="Maruyama T."/>
            <person name="Minagawa J."/>
            <person name="Obokata J."/>
            <person name="Shigenobu S."/>
        </authorList>
    </citation>
    <scope>NUCLEOTIDE SEQUENCE [LARGE SCALE GENOMIC DNA]</scope>
</reference>
<sequence length="151" mass="15762">MALLPPSTVLSKINVCLCVMALTLYGVGALITQWITAEFIIPAMLPKIPVPLNVDVHMGLLESCRKTTAMGQVQSDTCSAEGGDYDDDGSGGGGDYDDDDDDDVHGGGGVDHDDDDDDDDVDGGGGGDHDDNDNGSISITQFLRGTDVLEE</sequence>
<dbReference type="AlphaFoldDB" id="A0AAV4CUA1"/>
<keyword evidence="2" id="KW-1133">Transmembrane helix</keyword>
<keyword evidence="2" id="KW-0472">Membrane</keyword>
<evidence type="ECO:0000313" key="4">
    <source>
        <dbReference type="Proteomes" id="UP000735302"/>
    </source>
</evidence>
<feature type="compositionally biased region" description="Acidic residues" evidence="1">
    <location>
        <begin position="112"/>
        <end position="122"/>
    </location>
</feature>
<evidence type="ECO:0000313" key="3">
    <source>
        <dbReference type="EMBL" id="GFO35375.1"/>
    </source>
</evidence>
<evidence type="ECO:0000256" key="2">
    <source>
        <dbReference type="SAM" id="Phobius"/>
    </source>
</evidence>
<keyword evidence="4" id="KW-1185">Reference proteome</keyword>
<proteinExistence type="predicted"/>
<comment type="caution">
    <text evidence="3">The sequence shown here is derived from an EMBL/GenBank/DDBJ whole genome shotgun (WGS) entry which is preliminary data.</text>
</comment>
<dbReference type="EMBL" id="BLXT01006999">
    <property type="protein sequence ID" value="GFO35375.1"/>
    <property type="molecule type" value="Genomic_DNA"/>
</dbReference>
<evidence type="ECO:0000256" key="1">
    <source>
        <dbReference type="SAM" id="MobiDB-lite"/>
    </source>
</evidence>
<keyword evidence="2" id="KW-0812">Transmembrane</keyword>
<gene>
    <name evidence="3" type="ORF">PoB_006188000</name>
</gene>
<accession>A0AAV4CUA1</accession>
<feature type="transmembrane region" description="Helical" evidence="2">
    <location>
        <begin position="12"/>
        <end position="35"/>
    </location>
</feature>
<name>A0AAV4CUA1_9GAST</name>
<feature type="region of interest" description="Disordered" evidence="1">
    <location>
        <begin position="71"/>
        <end position="151"/>
    </location>
</feature>
<dbReference type="Proteomes" id="UP000735302">
    <property type="component" value="Unassembled WGS sequence"/>
</dbReference>